<dbReference type="InterPro" id="IPR007627">
    <property type="entry name" value="RNA_pol_sigma70_r2"/>
</dbReference>
<dbReference type="Gene3D" id="1.10.1740.10">
    <property type="match status" value="1"/>
</dbReference>
<dbReference type="SUPFAM" id="SSF88946">
    <property type="entry name" value="Sigma2 domain of RNA polymerase sigma factors"/>
    <property type="match status" value="1"/>
</dbReference>
<dbReference type="InterPro" id="IPR013325">
    <property type="entry name" value="RNA_pol_sigma_r2"/>
</dbReference>
<evidence type="ECO:0000256" key="4">
    <source>
        <dbReference type="ARBA" id="ARBA00023082"/>
    </source>
</evidence>
<evidence type="ECO:0000313" key="9">
    <source>
        <dbReference type="EMBL" id="OHU05617.1"/>
    </source>
</evidence>
<dbReference type="PANTHER" id="PTHR30173:SF43">
    <property type="entry name" value="ECF RNA POLYMERASE SIGMA FACTOR SIGI-RELATED"/>
    <property type="match status" value="1"/>
</dbReference>
<organism evidence="9 10">
    <name type="scientific">Mycobacterium syngnathidarum</name>
    <dbReference type="NCBI Taxonomy" id="1908205"/>
    <lineage>
        <taxon>Bacteria</taxon>
        <taxon>Bacillati</taxon>
        <taxon>Actinomycetota</taxon>
        <taxon>Actinomycetes</taxon>
        <taxon>Mycobacteriales</taxon>
        <taxon>Mycobacteriaceae</taxon>
        <taxon>Mycobacterium</taxon>
    </lineage>
</organism>
<feature type="domain" description="RNA polymerase sigma factor 70 region 4 type 2" evidence="8">
    <location>
        <begin position="106"/>
        <end position="157"/>
    </location>
</feature>
<dbReference type="Gene3D" id="3.10.450.50">
    <property type="match status" value="1"/>
</dbReference>
<dbReference type="InterPro" id="IPR014284">
    <property type="entry name" value="RNA_pol_sigma-70_dom"/>
</dbReference>
<comment type="subunit">
    <text evidence="2">Interacts transiently with the RNA polymerase catalytic core formed by RpoA, RpoB, RpoC and RpoZ (2 alpha, 1 beta, 1 beta' and 1 omega subunit) to form the RNA polymerase holoenzyme that can initiate transcription.</text>
</comment>
<evidence type="ECO:0000313" key="10">
    <source>
        <dbReference type="Proteomes" id="UP000179636"/>
    </source>
</evidence>
<proteinExistence type="inferred from homology"/>
<keyword evidence="4" id="KW-0731">Sigma factor</keyword>
<dbReference type="RefSeq" id="WP_070944202.1">
    <property type="nucleotide sequence ID" value="NZ_MLHV01000005.1"/>
</dbReference>
<dbReference type="SUPFAM" id="SSF54427">
    <property type="entry name" value="NTF2-like"/>
    <property type="match status" value="1"/>
</dbReference>
<protein>
    <submittedName>
        <fullName evidence="9">RNA polymerase subunit sigma</fullName>
    </submittedName>
</protein>
<comment type="caution">
    <text evidence="9">The sequence shown here is derived from an EMBL/GenBank/DDBJ whole genome shotgun (WGS) entry which is preliminary data.</text>
</comment>
<gene>
    <name evidence="9" type="ORF">BKG61_06950</name>
</gene>
<dbReference type="NCBIfam" id="TIGR02937">
    <property type="entry name" value="sigma70-ECF"/>
    <property type="match status" value="1"/>
</dbReference>
<evidence type="ECO:0000256" key="3">
    <source>
        <dbReference type="ARBA" id="ARBA00023015"/>
    </source>
</evidence>
<evidence type="ECO:0000256" key="2">
    <source>
        <dbReference type="ARBA" id="ARBA00011344"/>
    </source>
</evidence>
<dbReference type="InterPro" id="IPR013249">
    <property type="entry name" value="RNA_pol_sigma70_r4_t2"/>
</dbReference>
<dbReference type="InterPro" id="IPR052704">
    <property type="entry name" value="ECF_Sigma-70_Domain"/>
</dbReference>
<dbReference type="OrthoDB" id="3211555at2"/>
<comment type="similarity">
    <text evidence="1">Belongs to the sigma-70 factor family. ECF subfamily.</text>
</comment>
<dbReference type="Pfam" id="PF04542">
    <property type="entry name" value="Sigma70_r2"/>
    <property type="match status" value="1"/>
</dbReference>
<dbReference type="EMBL" id="MLHV01000005">
    <property type="protein sequence ID" value="OHU05617.1"/>
    <property type="molecule type" value="Genomic_DNA"/>
</dbReference>
<dbReference type="InterPro" id="IPR032710">
    <property type="entry name" value="NTF2-like_dom_sf"/>
</dbReference>
<dbReference type="GO" id="GO:0003677">
    <property type="term" value="F:DNA binding"/>
    <property type="evidence" value="ECO:0007669"/>
    <property type="project" value="UniProtKB-KW"/>
</dbReference>
<dbReference type="Proteomes" id="UP000179636">
    <property type="component" value="Unassembled WGS sequence"/>
</dbReference>
<dbReference type="InterPro" id="IPR013324">
    <property type="entry name" value="RNA_pol_sigma_r3/r4-like"/>
</dbReference>
<keyword evidence="10" id="KW-1185">Reference proteome</keyword>
<accession>A0A1S1KHN7</accession>
<dbReference type="Pfam" id="PF08281">
    <property type="entry name" value="Sigma70_r4_2"/>
    <property type="match status" value="1"/>
</dbReference>
<keyword evidence="3" id="KW-0805">Transcription regulation</keyword>
<dbReference type="SUPFAM" id="SSF88659">
    <property type="entry name" value="Sigma3 and sigma4 domains of RNA polymerase sigma factors"/>
    <property type="match status" value="1"/>
</dbReference>
<sequence length="296" mass="32015">MTDQRVLADRFEEDRPRLRAVACRLLGSVHDADDAVQAAWLKISRRGIDGVNTPTAWFTTVTTHECLDRLREHKRRAEVLGGDELLPEALSPAADEQVVMAESVGRALLVVLDQLSPAQRVAFVLHDAFAVPFDVIATLLDRTPAAAKKLASRARDRVNGSEPSAARPTAEHLDIARTFLAASQQGDLEALLEILDPDVVRRVDRVLVGGQVPTELRGAQEFVEESKMFAAVARGGEVAVLDGAAGIVIAPAGQLKSLLRLDIRDGRIHVIDIIGDPDRLAAVSVTLADQFPAEQT</sequence>
<dbReference type="AlphaFoldDB" id="A0A1S1KHN7"/>
<dbReference type="InterPro" id="IPR036388">
    <property type="entry name" value="WH-like_DNA-bd_sf"/>
</dbReference>
<evidence type="ECO:0000256" key="6">
    <source>
        <dbReference type="ARBA" id="ARBA00023163"/>
    </source>
</evidence>
<evidence type="ECO:0000259" key="8">
    <source>
        <dbReference type="Pfam" id="PF08281"/>
    </source>
</evidence>
<dbReference type="STRING" id="1908205.BKG60_25985"/>
<keyword evidence="6" id="KW-0804">Transcription</keyword>
<dbReference type="PANTHER" id="PTHR30173">
    <property type="entry name" value="SIGMA 19 FACTOR"/>
    <property type="match status" value="1"/>
</dbReference>
<evidence type="ECO:0000256" key="5">
    <source>
        <dbReference type="ARBA" id="ARBA00023125"/>
    </source>
</evidence>
<keyword evidence="5" id="KW-0238">DNA-binding</keyword>
<evidence type="ECO:0000259" key="7">
    <source>
        <dbReference type="Pfam" id="PF04542"/>
    </source>
</evidence>
<name>A0A1S1KHN7_9MYCO</name>
<evidence type="ECO:0000256" key="1">
    <source>
        <dbReference type="ARBA" id="ARBA00010641"/>
    </source>
</evidence>
<dbReference type="Gene3D" id="1.10.10.10">
    <property type="entry name" value="Winged helix-like DNA-binding domain superfamily/Winged helix DNA-binding domain"/>
    <property type="match status" value="1"/>
</dbReference>
<dbReference type="GO" id="GO:0006352">
    <property type="term" value="P:DNA-templated transcription initiation"/>
    <property type="evidence" value="ECO:0007669"/>
    <property type="project" value="InterPro"/>
</dbReference>
<dbReference type="GO" id="GO:0016987">
    <property type="term" value="F:sigma factor activity"/>
    <property type="evidence" value="ECO:0007669"/>
    <property type="project" value="UniProtKB-KW"/>
</dbReference>
<reference evidence="9 10" key="1">
    <citation type="submission" date="2016-10" db="EMBL/GenBank/DDBJ databases">
        <title>Evaluation of Human, Animal and Environmental Mycobacterium chelonae Isolates by Core Genome Phylogenomic Analysis, Targeted Gene Comparison, and Anti-microbial Susceptibility Patterns: A Tale of Mistaken Identities.</title>
        <authorList>
            <person name="Fogelson S.B."/>
            <person name="Camus A.C."/>
            <person name="Lorenz W."/>
            <person name="Vasireddy R."/>
            <person name="Vasireddy S."/>
            <person name="Smith T."/>
            <person name="Brown-Elliott B.A."/>
            <person name="Wallace R.J.Jr."/>
            <person name="Hasan N.A."/>
            <person name="Reischl U."/>
            <person name="Sanchez S."/>
        </authorList>
    </citation>
    <scope>NUCLEOTIDE SEQUENCE [LARGE SCALE GENOMIC DNA]</scope>
    <source>
        <strain evidence="9 10">24999</strain>
    </source>
</reference>
<feature type="domain" description="RNA polymerase sigma-70 region 2" evidence="7">
    <location>
        <begin position="11"/>
        <end position="76"/>
    </location>
</feature>